<comment type="caution">
    <text evidence="1">The sequence shown here is derived from an EMBL/GenBank/DDBJ whole genome shotgun (WGS) entry which is preliminary data.</text>
</comment>
<dbReference type="Proteomes" id="UP000184267">
    <property type="component" value="Unassembled WGS sequence"/>
</dbReference>
<protein>
    <submittedName>
        <fullName evidence="1">Uncharacterized protein</fullName>
    </submittedName>
</protein>
<keyword evidence="2" id="KW-1185">Reference proteome</keyword>
<evidence type="ECO:0000313" key="1">
    <source>
        <dbReference type="EMBL" id="OJT08618.1"/>
    </source>
</evidence>
<name>A0A1M2VM23_TRAPU</name>
<accession>A0A1M2VM23</accession>
<dbReference type="EMBL" id="MNAD01001025">
    <property type="protein sequence ID" value="OJT08618.1"/>
    <property type="molecule type" value="Genomic_DNA"/>
</dbReference>
<reference evidence="1 2" key="1">
    <citation type="submission" date="2016-10" db="EMBL/GenBank/DDBJ databases">
        <title>Genome sequence of the basidiomycete white-rot fungus Trametes pubescens.</title>
        <authorList>
            <person name="Makela M.R."/>
            <person name="Granchi Z."/>
            <person name="Peng M."/>
            <person name="De Vries R.P."/>
            <person name="Grigoriev I."/>
            <person name="Riley R."/>
            <person name="Hilden K."/>
        </authorList>
    </citation>
    <scope>NUCLEOTIDE SEQUENCE [LARGE SCALE GENOMIC DNA]</scope>
    <source>
        <strain evidence="1 2">FBCC735</strain>
    </source>
</reference>
<gene>
    <name evidence="1" type="ORF">TRAPUB_467</name>
</gene>
<sequence>MIDVATSCKTCVSTIHTWVASFSEALYAAIEDVISKVRRLLLSVSKLIASVDSESVDAHSPYSPWQVEMVVDE</sequence>
<proteinExistence type="predicted"/>
<organism evidence="1 2">
    <name type="scientific">Trametes pubescens</name>
    <name type="common">White-rot fungus</name>
    <dbReference type="NCBI Taxonomy" id="154538"/>
    <lineage>
        <taxon>Eukaryota</taxon>
        <taxon>Fungi</taxon>
        <taxon>Dikarya</taxon>
        <taxon>Basidiomycota</taxon>
        <taxon>Agaricomycotina</taxon>
        <taxon>Agaricomycetes</taxon>
        <taxon>Polyporales</taxon>
        <taxon>Polyporaceae</taxon>
        <taxon>Trametes</taxon>
    </lineage>
</organism>
<evidence type="ECO:0000313" key="2">
    <source>
        <dbReference type="Proteomes" id="UP000184267"/>
    </source>
</evidence>
<dbReference type="AlphaFoldDB" id="A0A1M2VM23"/>